<comment type="caution">
    <text evidence="1">The sequence shown here is derived from an EMBL/GenBank/DDBJ whole genome shotgun (WGS) entry which is preliminary data.</text>
</comment>
<protein>
    <submittedName>
        <fullName evidence="1">Uncharacterized protein</fullName>
    </submittedName>
</protein>
<reference evidence="1" key="1">
    <citation type="submission" date="2021-08" db="EMBL/GenBank/DDBJ databases">
        <title>The first chromosome-level gecko genome reveals the dynamic sex chromosomes of Neotropical dwarf geckos (Sphaerodactylidae: Sphaerodactylus).</title>
        <authorList>
            <person name="Pinto B.J."/>
            <person name="Keating S.E."/>
            <person name="Gamble T."/>
        </authorList>
    </citation>
    <scope>NUCLEOTIDE SEQUENCE</scope>
    <source>
        <strain evidence="1">TG3544</strain>
    </source>
</reference>
<proteinExistence type="predicted"/>
<accession>A0ACB8G3B9</accession>
<dbReference type="Proteomes" id="UP000827872">
    <property type="component" value="Linkage Group LG02"/>
</dbReference>
<evidence type="ECO:0000313" key="2">
    <source>
        <dbReference type="Proteomes" id="UP000827872"/>
    </source>
</evidence>
<gene>
    <name evidence="1" type="ORF">K3G42_026092</name>
</gene>
<evidence type="ECO:0000313" key="1">
    <source>
        <dbReference type="EMBL" id="KAH8014116.1"/>
    </source>
</evidence>
<dbReference type="EMBL" id="CM037615">
    <property type="protein sequence ID" value="KAH8014116.1"/>
    <property type="molecule type" value="Genomic_DNA"/>
</dbReference>
<name>A0ACB8G3B9_9SAUR</name>
<sequence length="150" mass="16666">MRSRDAAGSYAMRGWRQQHQLACWEGQLSGRRCDWRISLARRRTLAKSAGRALCAALPRGQAPFGAWQEDGFDGLVIASGSRLANSSMPVGRLFLLCGQYKSAINPVQPAREQEEEVSSQEEDEDEGIQFFGLIEEVRETEASTGQEDKT</sequence>
<organism evidence="1 2">
    <name type="scientific">Sphaerodactylus townsendi</name>
    <dbReference type="NCBI Taxonomy" id="933632"/>
    <lineage>
        <taxon>Eukaryota</taxon>
        <taxon>Metazoa</taxon>
        <taxon>Chordata</taxon>
        <taxon>Craniata</taxon>
        <taxon>Vertebrata</taxon>
        <taxon>Euteleostomi</taxon>
        <taxon>Lepidosauria</taxon>
        <taxon>Squamata</taxon>
        <taxon>Bifurcata</taxon>
        <taxon>Gekkota</taxon>
        <taxon>Sphaerodactylidae</taxon>
        <taxon>Sphaerodactylus</taxon>
    </lineage>
</organism>
<keyword evidence="2" id="KW-1185">Reference proteome</keyword>